<dbReference type="GO" id="GO:0000976">
    <property type="term" value="F:transcription cis-regulatory region binding"/>
    <property type="evidence" value="ECO:0007669"/>
    <property type="project" value="TreeGrafter"/>
</dbReference>
<reference evidence="6" key="1">
    <citation type="submission" date="2017-04" db="EMBL/GenBank/DDBJ databases">
        <title>Unexpected and diverse lifestyles within the genus Limnohabitans.</title>
        <authorList>
            <person name="Kasalicky V."/>
            <person name="Mehrshad M."/>
            <person name="Andrei S.-A."/>
            <person name="Salcher M."/>
            <person name="Kratochvilova H."/>
            <person name="Simek K."/>
            <person name="Ghai R."/>
        </authorList>
    </citation>
    <scope>NUCLEOTIDE SEQUENCE [LARGE SCALE GENOMIC DNA]</scope>
    <source>
        <strain evidence="6">II-D5</strain>
    </source>
</reference>
<name>A0A2T7U987_9BURK</name>
<organism evidence="6 7">
    <name type="scientific">Limnohabitans planktonicus II-D5</name>
    <dbReference type="NCBI Taxonomy" id="1293045"/>
    <lineage>
        <taxon>Bacteria</taxon>
        <taxon>Pseudomonadati</taxon>
        <taxon>Pseudomonadota</taxon>
        <taxon>Betaproteobacteria</taxon>
        <taxon>Burkholderiales</taxon>
        <taxon>Comamonadaceae</taxon>
        <taxon>Limnohabitans</taxon>
    </lineage>
</organism>
<dbReference type="PANTHER" id="PTHR30126">
    <property type="entry name" value="HTH-TYPE TRANSCRIPTIONAL REGULATOR"/>
    <property type="match status" value="1"/>
</dbReference>
<dbReference type="SUPFAM" id="SSF46785">
    <property type="entry name" value="Winged helix' DNA-binding domain"/>
    <property type="match status" value="1"/>
</dbReference>
<dbReference type="EMBL" id="LFYT02000034">
    <property type="protein sequence ID" value="PVE41247.1"/>
    <property type="molecule type" value="Genomic_DNA"/>
</dbReference>
<evidence type="ECO:0000256" key="2">
    <source>
        <dbReference type="ARBA" id="ARBA00023015"/>
    </source>
</evidence>
<dbReference type="InterPro" id="IPR000847">
    <property type="entry name" value="LysR_HTH_N"/>
</dbReference>
<evidence type="ECO:0000259" key="5">
    <source>
        <dbReference type="PROSITE" id="PS50931"/>
    </source>
</evidence>
<dbReference type="PANTHER" id="PTHR30126:SF2">
    <property type="entry name" value="HTH-TYPE TRANSCRIPTIONAL REGULATOR YJIE"/>
    <property type="match status" value="1"/>
</dbReference>
<accession>A0A2T7U987</accession>
<dbReference type="SUPFAM" id="SSF53850">
    <property type="entry name" value="Periplasmic binding protein-like II"/>
    <property type="match status" value="1"/>
</dbReference>
<dbReference type="STRING" id="1293045.H663_00205"/>
<evidence type="ECO:0000313" key="6">
    <source>
        <dbReference type="EMBL" id="PVE41247.1"/>
    </source>
</evidence>
<evidence type="ECO:0000256" key="4">
    <source>
        <dbReference type="ARBA" id="ARBA00023163"/>
    </source>
</evidence>
<dbReference type="GO" id="GO:0003700">
    <property type="term" value="F:DNA-binding transcription factor activity"/>
    <property type="evidence" value="ECO:0007669"/>
    <property type="project" value="InterPro"/>
</dbReference>
<protein>
    <submittedName>
        <fullName evidence="6">LysR family transcriptional regulator</fullName>
    </submittedName>
</protein>
<dbReference type="PRINTS" id="PR00039">
    <property type="entry name" value="HTHLYSR"/>
</dbReference>
<dbReference type="Proteomes" id="UP000037507">
    <property type="component" value="Unassembled WGS sequence"/>
</dbReference>
<dbReference type="Pfam" id="PF03466">
    <property type="entry name" value="LysR_substrate"/>
    <property type="match status" value="1"/>
</dbReference>
<dbReference type="AlphaFoldDB" id="A0A2T7U987"/>
<gene>
    <name evidence="6" type="ORF">H663_018115</name>
</gene>
<evidence type="ECO:0000256" key="1">
    <source>
        <dbReference type="ARBA" id="ARBA00009437"/>
    </source>
</evidence>
<dbReference type="RefSeq" id="WP_053168659.1">
    <property type="nucleotide sequence ID" value="NZ_LFYT02000034.1"/>
</dbReference>
<keyword evidence="7" id="KW-1185">Reference proteome</keyword>
<keyword evidence="3" id="KW-0238">DNA-binding</keyword>
<dbReference type="InterPro" id="IPR005119">
    <property type="entry name" value="LysR_subst-bd"/>
</dbReference>
<dbReference type="CDD" id="cd05466">
    <property type="entry name" value="PBP2_LTTR_substrate"/>
    <property type="match status" value="1"/>
</dbReference>
<keyword evidence="4" id="KW-0804">Transcription</keyword>
<feature type="domain" description="HTH lysR-type" evidence="5">
    <location>
        <begin position="1"/>
        <end position="58"/>
    </location>
</feature>
<keyword evidence="2" id="KW-0805">Transcription regulation</keyword>
<evidence type="ECO:0000313" key="7">
    <source>
        <dbReference type="Proteomes" id="UP000037507"/>
    </source>
</evidence>
<dbReference type="Gene3D" id="3.40.190.10">
    <property type="entry name" value="Periplasmic binding protein-like II"/>
    <property type="match status" value="2"/>
</dbReference>
<dbReference type="Gene3D" id="1.10.10.10">
    <property type="entry name" value="Winged helix-like DNA-binding domain superfamily/Winged helix DNA-binding domain"/>
    <property type="match status" value="1"/>
</dbReference>
<evidence type="ECO:0000256" key="3">
    <source>
        <dbReference type="ARBA" id="ARBA00023125"/>
    </source>
</evidence>
<dbReference type="Pfam" id="PF00126">
    <property type="entry name" value="HTH_1"/>
    <property type="match status" value="1"/>
</dbReference>
<dbReference type="OrthoDB" id="8715249at2"/>
<dbReference type="PROSITE" id="PS50931">
    <property type="entry name" value="HTH_LYSR"/>
    <property type="match status" value="1"/>
</dbReference>
<dbReference type="InterPro" id="IPR036390">
    <property type="entry name" value="WH_DNA-bd_sf"/>
</dbReference>
<comment type="similarity">
    <text evidence="1">Belongs to the LysR transcriptional regulatory family.</text>
</comment>
<sequence>METKWLEDFVSLAETRSFSRSAQLRHVTQPAFSRRIQSLEAWAGADLVDRSSYPTKLTPAGETLYAQALELLQSLQSTRAMLRGHNSAGQDFIEFAVPHTLAFTFFPAWVASLREGFGPIKSRLIALNVHDAAMRLVEGGCDVLIAYHHPSQPLQLDAERYEMVVLGEEVIAPYTKAGALGHPVVSLPGTAARPLPYLGYAPGAYLGGVTDWILKQAKTPIHLDRVYETDMAEGLKVMALEGHGIAFLPQSAVRKEVLAGALIEVTLPGDALMSLTMEVRAYREKTGARHSGKRSALELWAYLSGITKPSLHGSGDS</sequence>
<proteinExistence type="inferred from homology"/>
<dbReference type="InterPro" id="IPR036388">
    <property type="entry name" value="WH-like_DNA-bd_sf"/>
</dbReference>
<comment type="caution">
    <text evidence="6">The sequence shown here is derived from an EMBL/GenBank/DDBJ whole genome shotgun (WGS) entry which is preliminary data.</text>
</comment>